<reference evidence="1 2" key="1">
    <citation type="journal article" date="2010" name="Nature">
        <title>The sequence and de novo assembly of the giant panda genome.</title>
        <authorList>
            <person name="Li R."/>
            <person name="Fan W."/>
            <person name="Tian G."/>
            <person name="Zhu H."/>
            <person name="He L."/>
            <person name="Cai J."/>
            <person name="Huang Q."/>
            <person name="Cai Q."/>
            <person name="Li B."/>
            <person name="Bai Y."/>
            <person name="Zhang Z."/>
            <person name="Zhang Y."/>
            <person name="Wang W."/>
            <person name="Li J."/>
            <person name="Wei F."/>
            <person name="Li H."/>
            <person name="Jian M."/>
            <person name="Li J."/>
            <person name="Zhang Z."/>
            <person name="Nielsen R."/>
            <person name="Li D."/>
            <person name="Gu W."/>
            <person name="Yang Z."/>
            <person name="Xuan Z."/>
            <person name="Ryder O.A."/>
            <person name="Leung F.C."/>
            <person name="Zhou Y."/>
            <person name="Cao J."/>
            <person name="Sun X."/>
            <person name="Fu Y."/>
            <person name="Fang X."/>
            <person name="Guo X."/>
            <person name="Wang B."/>
            <person name="Hou R."/>
            <person name="Shen F."/>
            <person name="Mu B."/>
            <person name="Ni P."/>
            <person name="Lin R."/>
            <person name="Qian W."/>
            <person name="Wang G."/>
            <person name="Yu C."/>
            <person name="Nie W."/>
            <person name="Wang J."/>
            <person name="Wu Z."/>
            <person name="Liang H."/>
            <person name="Min J."/>
            <person name="Wu Q."/>
            <person name="Cheng S."/>
            <person name="Ruan J."/>
            <person name="Wang M."/>
            <person name="Shi Z."/>
            <person name="Wen M."/>
            <person name="Liu B."/>
            <person name="Ren X."/>
            <person name="Zheng H."/>
            <person name="Dong D."/>
            <person name="Cook K."/>
            <person name="Shan G."/>
            <person name="Zhang H."/>
            <person name="Kosiol C."/>
            <person name="Xie X."/>
            <person name="Lu Z."/>
            <person name="Zheng H."/>
            <person name="Li Y."/>
            <person name="Steiner C.C."/>
            <person name="Lam T.T."/>
            <person name="Lin S."/>
            <person name="Zhang Q."/>
            <person name="Li G."/>
            <person name="Tian J."/>
            <person name="Gong T."/>
            <person name="Liu H."/>
            <person name="Zhang D."/>
            <person name="Fang L."/>
            <person name="Ye C."/>
            <person name="Zhang J."/>
            <person name="Hu W."/>
            <person name="Xu A."/>
            <person name="Ren Y."/>
            <person name="Zhang G."/>
            <person name="Bruford M.W."/>
            <person name="Li Q."/>
            <person name="Ma L."/>
            <person name="Guo Y."/>
            <person name="An N."/>
            <person name="Hu Y."/>
            <person name="Zheng Y."/>
            <person name="Shi Y."/>
            <person name="Li Z."/>
            <person name="Liu Q."/>
            <person name="Chen Y."/>
            <person name="Zhao J."/>
            <person name="Qu N."/>
            <person name="Zhao S."/>
            <person name="Tian F."/>
            <person name="Wang X."/>
            <person name="Wang H."/>
            <person name="Xu L."/>
            <person name="Liu X."/>
            <person name="Vinar T."/>
            <person name="Wang Y."/>
            <person name="Lam T.W."/>
            <person name="Yiu S.M."/>
            <person name="Liu S."/>
            <person name="Zhang H."/>
            <person name="Li D."/>
            <person name="Huang Y."/>
            <person name="Wang X."/>
            <person name="Yang G."/>
            <person name="Jiang Z."/>
            <person name="Wang J."/>
            <person name="Qin N."/>
            <person name="Li L."/>
            <person name="Li J."/>
            <person name="Bolund L."/>
            <person name="Kristiansen K."/>
            <person name="Wong G.K."/>
            <person name="Olson M."/>
            <person name="Zhang X."/>
            <person name="Li S."/>
            <person name="Yang H."/>
            <person name="Wang J."/>
            <person name="Wang J."/>
        </authorList>
    </citation>
    <scope>NUCLEOTIDE SEQUENCE [LARGE SCALE GENOMIC DNA]</scope>
</reference>
<dbReference type="GO" id="GO:0008237">
    <property type="term" value="F:metallopeptidase activity"/>
    <property type="evidence" value="ECO:0007669"/>
    <property type="project" value="InterPro"/>
</dbReference>
<reference evidence="1" key="2">
    <citation type="submission" date="2025-08" db="UniProtKB">
        <authorList>
            <consortium name="Ensembl"/>
        </authorList>
    </citation>
    <scope>IDENTIFICATION</scope>
</reference>
<organism evidence="1 2">
    <name type="scientific">Ailuropoda melanoleuca</name>
    <name type="common">Giant panda</name>
    <dbReference type="NCBI Taxonomy" id="9646"/>
    <lineage>
        <taxon>Eukaryota</taxon>
        <taxon>Metazoa</taxon>
        <taxon>Chordata</taxon>
        <taxon>Craniata</taxon>
        <taxon>Vertebrata</taxon>
        <taxon>Euteleostomi</taxon>
        <taxon>Mammalia</taxon>
        <taxon>Eutheria</taxon>
        <taxon>Laurasiatheria</taxon>
        <taxon>Carnivora</taxon>
        <taxon>Caniformia</taxon>
        <taxon>Ursidae</taxon>
        <taxon>Ailuropoda</taxon>
    </lineage>
</organism>
<protein>
    <submittedName>
        <fullName evidence="1">Uncharacterized protein</fullName>
    </submittedName>
</protein>
<dbReference type="InParanoid" id="A0A7N5KDN5"/>
<dbReference type="InterPro" id="IPR024079">
    <property type="entry name" value="MetalloPept_cat_dom_sf"/>
</dbReference>
<evidence type="ECO:0000313" key="2">
    <source>
        <dbReference type="Proteomes" id="UP000008912"/>
    </source>
</evidence>
<sequence length="234" mass="26824">NVDKIKVFILRYSEQTLKTDLISKNSKLVSQYKLDAGKRHLLNEAFKPDNDLFGPINLHSQSDWIISHPEAPQDFEQFFSDPYRKAPSPEKCSIYIQCIGSLGNARIISEEYIKCLKGNCEAFFSGLTVKFLELVPVSIRRCSLRVNDNTQNLHILFLKKEETWRHLLYCGTNNGYLYPRDSWNFVFGQASVIGGMGIFSFARYVFCCLSFSFHPNTLQLPRDACVSSSLIAWL</sequence>
<dbReference type="AlphaFoldDB" id="A0A7N5KDN5"/>
<accession>A0A7N5KDN5</accession>
<dbReference type="PANTHER" id="PTHR32205">
    <property type="entry name" value="ARCHAEMETZINCIN-2-RELATED"/>
    <property type="match status" value="1"/>
</dbReference>
<dbReference type="PANTHER" id="PTHR32205:SF5">
    <property type="entry name" value="ARCHAEMETZINCIN-2"/>
    <property type="match status" value="1"/>
</dbReference>
<proteinExistence type="predicted"/>
<dbReference type="InterPro" id="IPR052009">
    <property type="entry name" value="Archaemetzincin"/>
</dbReference>
<dbReference type="Ensembl" id="ENSAMET00000039941.1">
    <property type="protein sequence ID" value="ENSAMEP00000038518.1"/>
    <property type="gene ID" value="ENSAMEG00000008048.2"/>
</dbReference>
<dbReference type="Proteomes" id="UP000008912">
    <property type="component" value="Unassembled WGS sequence"/>
</dbReference>
<evidence type="ECO:0000313" key="1">
    <source>
        <dbReference type="Ensembl" id="ENSAMEP00000038518.1"/>
    </source>
</evidence>
<name>A0A7N5KDN5_AILME</name>
<dbReference type="Gene3D" id="3.40.390.10">
    <property type="entry name" value="Collagenase (Catalytic Domain)"/>
    <property type="match status" value="1"/>
</dbReference>
<keyword evidence="2" id="KW-1185">Reference proteome</keyword>
<dbReference type="GeneTree" id="ENSGT00530000063996"/>
<reference evidence="1" key="3">
    <citation type="submission" date="2025-09" db="UniProtKB">
        <authorList>
            <consortium name="Ensembl"/>
        </authorList>
    </citation>
    <scope>IDENTIFICATION</scope>
</reference>